<gene>
    <name evidence="7" type="ORF">A3Q29_17050</name>
</gene>
<dbReference type="SMART" id="SM00558">
    <property type="entry name" value="JmjC"/>
    <property type="match status" value="1"/>
</dbReference>
<dbReference type="Pfam" id="PF08007">
    <property type="entry name" value="JmjC_2"/>
    <property type="match status" value="1"/>
</dbReference>
<reference evidence="7 8" key="1">
    <citation type="submission" date="2016-03" db="EMBL/GenBank/DDBJ databases">
        <title>Genome sequence of Providencia stuartii strain, isolated from the salivary glands of larval Lucilia sericata.</title>
        <authorList>
            <person name="Yuan Y."/>
            <person name="Zhang Y."/>
            <person name="Fu S."/>
            <person name="Crippen T.L."/>
            <person name="Visi D."/>
            <person name="Benbow M.E."/>
            <person name="Allen M."/>
            <person name="Tomberlin J.K."/>
            <person name="Sze S.-H."/>
            <person name="Tarone A.M."/>
        </authorList>
    </citation>
    <scope>NUCLEOTIDE SEQUENCE [LARGE SCALE GENOMIC DNA]</scope>
    <source>
        <strain evidence="7 8">Crippen</strain>
    </source>
</reference>
<dbReference type="PANTHER" id="PTHR13096:SF8">
    <property type="entry name" value="RIBOSOMAL OXYGENASE 1"/>
    <property type="match status" value="1"/>
</dbReference>
<dbReference type="InterPro" id="IPR046799">
    <property type="entry name" value="ROXA-like_wH"/>
</dbReference>
<dbReference type="SUPFAM" id="SSF51197">
    <property type="entry name" value="Clavaminate synthase-like"/>
    <property type="match status" value="1"/>
</dbReference>
<evidence type="ECO:0000256" key="5">
    <source>
        <dbReference type="ARBA" id="ARBA00023004"/>
    </source>
</evidence>
<proteinExistence type="predicted"/>
<name>A0A1S1HSY0_PROST</name>
<organism evidence="7 8">
    <name type="scientific">Providencia stuartii</name>
    <dbReference type="NCBI Taxonomy" id="588"/>
    <lineage>
        <taxon>Bacteria</taxon>
        <taxon>Pseudomonadati</taxon>
        <taxon>Pseudomonadota</taxon>
        <taxon>Gammaproteobacteria</taxon>
        <taxon>Enterobacterales</taxon>
        <taxon>Morganellaceae</taxon>
        <taxon>Providencia</taxon>
    </lineage>
</organism>
<dbReference type="Pfam" id="PF20514">
    <property type="entry name" value="WHD_ROXA"/>
    <property type="match status" value="1"/>
</dbReference>
<dbReference type="GO" id="GO:0005840">
    <property type="term" value="C:ribosome"/>
    <property type="evidence" value="ECO:0007669"/>
    <property type="project" value="UniProtKB-KW"/>
</dbReference>
<dbReference type="RefSeq" id="WP_070927093.1">
    <property type="nucleotide sequence ID" value="NZ_CANMXG010000001.1"/>
</dbReference>
<comment type="cofactor">
    <cofactor evidence="1">
        <name>Fe(2+)</name>
        <dbReference type="ChEBI" id="CHEBI:29033"/>
    </cofactor>
</comment>
<comment type="caution">
    <text evidence="7">The sequence shown here is derived from an EMBL/GenBank/DDBJ whole genome shotgun (WGS) entry which is preliminary data.</text>
</comment>
<keyword evidence="2" id="KW-0479">Metal-binding</keyword>
<evidence type="ECO:0000256" key="2">
    <source>
        <dbReference type="ARBA" id="ARBA00022723"/>
    </source>
</evidence>
<keyword evidence="7" id="KW-0689">Ribosomal protein</keyword>
<evidence type="ECO:0000256" key="1">
    <source>
        <dbReference type="ARBA" id="ARBA00001954"/>
    </source>
</evidence>
<protein>
    <submittedName>
        <fullName evidence="7">50S ribosomal protein L16 arginine hydroxylase</fullName>
    </submittedName>
</protein>
<dbReference type="EMBL" id="LVIE01000113">
    <property type="protein sequence ID" value="OHT24496.1"/>
    <property type="molecule type" value="Genomic_DNA"/>
</dbReference>
<dbReference type="Gene3D" id="2.60.120.650">
    <property type="entry name" value="Cupin"/>
    <property type="match status" value="1"/>
</dbReference>
<sequence length="374" mass="43161">MDYKLNLDWQSFLDSHWQKRPLLIKNGFTRFIDPISPDELAGLAMEDEVDSRLVSHKDGLWQVAHGPFESYDHLGEENWSVLVQAVDHWHHPSAALMKPFRVLSDWRMDDLMISYSVPGGGVGPHLDQYDVFIIQGEGRRRWRVGEKVPMKQHCPHPDLLQVQPFDAIIDEEMEPGDILYIPPGFPHEGYAIEPSLNYSVGFRAPNTRELMSSFADYLISNDLGSYRYSDPDLSFRDNPAEILQGEQIKLREMMESLISDPELFRKWFGEFISQSRHELDLAPPEPPYEQDEVYNLLKEQQETLYKLNGLRALRVGDQFFINGECLETTCYEAADSLCRYDSVDAQRLGDAIDDVNFIALITALINSGYWYFDD</sequence>
<evidence type="ECO:0000256" key="3">
    <source>
        <dbReference type="ARBA" id="ARBA00022964"/>
    </source>
</evidence>
<keyword evidence="8" id="KW-1185">Reference proteome</keyword>
<keyword evidence="5" id="KW-0408">Iron</keyword>
<keyword evidence="3" id="KW-0223">Dioxygenase</keyword>
<dbReference type="Proteomes" id="UP000179588">
    <property type="component" value="Unassembled WGS sequence"/>
</dbReference>
<evidence type="ECO:0000313" key="8">
    <source>
        <dbReference type="Proteomes" id="UP000179588"/>
    </source>
</evidence>
<dbReference type="GO" id="GO:0016706">
    <property type="term" value="F:2-oxoglutarate-dependent dioxygenase activity"/>
    <property type="evidence" value="ECO:0007669"/>
    <property type="project" value="TreeGrafter"/>
</dbReference>
<dbReference type="InterPro" id="IPR003347">
    <property type="entry name" value="JmjC_dom"/>
</dbReference>
<dbReference type="PROSITE" id="PS51184">
    <property type="entry name" value="JMJC"/>
    <property type="match status" value="1"/>
</dbReference>
<dbReference type="AlphaFoldDB" id="A0A1S1HSY0"/>
<dbReference type="GO" id="GO:0046872">
    <property type="term" value="F:metal ion binding"/>
    <property type="evidence" value="ECO:0007669"/>
    <property type="project" value="UniProtKB-KW"/>
</dbReference>
<evidence type="ECO:0000256" key="4">
    <source>
        <dbReference type="ARBA" id="ARBA00023002"/>
    </source>
</evidence>
<evidence type="ECO:0000313" key="7">
    <source>
        <dbReference type="EMBL" id="OHT24496.1"/>
    </source>
</evidence>
<feature type="domain" description="JmjC" evidence="6">
    <location>
        <begin position="92"/>
        <end position="219"/>
    </location>
</feature>
<dbReference type="InterPro" id="IPR039994">
    <property type="entry name" value="NO66-like"/>
</dbReference>
<keyword evidence="4" id="KW-0560">Oxidoreductase</keyword>
<keyword evidence="7" id="KW-0687">Ribonucleoprotein</keyword>
<evidence type="ECO:0000259" key="6">
    <source>
        <dbReference type="PROSITE" id="PS51184"/>
    </source>
</evidence>
<accession>A0A1S1HSY0</accession>
<dbReference type="PANTHER" id="PTHR13096">
    <property type="entry name" value="MINA53 MYC INDUCED NUCLEAR ANTIGEN"/>
    <property type="match status" value="1"/>
</dbReference>
<dbReference type="Gene3D" id="3.40.366.30">
    <property type="entry name" value="50S ribosomal protein L16 arginine hydroxylase, Chain A, Domain 2"/>
    <property type="match status" value="1"/>
</dbReference>